<gene>
    <name evidence="2" type="ORF">Asi02nite_75660</name>
</gene>
<keyword evidence="1" id="KW-0472">Membrane</keyword>
<organism evidence="2 3">
    <name type="scientific">Asanoa siamensis</name>
    <dbReference type="NCBI Taxonomy" id="926357"/>
    <lineage>
        <taxon>Bacteria</taxon>
        <taxon>Bacillati</taxon>
        <taxon>Actinomycetota</taxon>
        <taxon>Actinomycetes</taxon>
        <taxon>Micromonosporales</taxon>
        <taxon>Micromonosporaceae</taxon>
        <taxon>Asanoa</taxon>
    </lineage>
</organism>
<feature type="transmembrane region" description="Helical" evidence="1">
    <location>
        <begin position="50"/>
        <end position="70"/>
    </location>
</feature>
<comment type="caution">
    <text evidence="2">The sequence shown here is derived from an EMBL/GenBank/DDBJ whole genome shotgun (WGS) entry which is preliminary data.</text>
</comment>
<accession>A0ABQ4D3E6</accession>
<dbReference type="EMBL" id="BONE01000115">
    <property type="protein sequence ID" value="GIF78048.1"/>
    <property type="molecule type" value="Genomic_DNA"/>
</dbReference>
<keyword evidence="1" id="KW-0812">Transmembrane</keyword>
<feature type="transmembrane region" description="Helical" evidence="1">
    <location>
        <begin position="26"/>
        <end position="44"/>
    </location>
</feature>
<reference evidence="2 3" key="1">
    <citation type="submission" date="2021-01" db="EMBL/GenBank/DDBJ databases">
        <title>Whole genome shotgun sequence of Asanoa siamensis NBRC 107932.</title>
        <authorList>
            <person name="Komaki H."/>
            <person name="Tamura T."/>
        </authorList>
    </citation>
    <scope>NUCLEOTIDE SEQUENCE [LARGE SCALE GENOMIC DNA]</scope>
    <source>
        <strain evidence="2 3">NBRC 107932</strain>
    </source>
</reference>
<name>A0ABQ4D3E6_9ACTN</name>
<evidence type="ECO:0000256" key="1">
    <source>
        <dbReference type="SAM" id="Phobius"/>
    </source>
</evidence>
<evidence type="ECO:0000313" key="2">
    <source>
        <dbReference type="EMBL" id="GIF78048.1"/>
    </source>
</evidence>
<keyword evidence="1" id="KW-1133">Transmembrane helix</keyword>
<protein>
    <submittedName>
        <fullName evidence="2">Uncharacterized protein</fullName>
    </submittedName>
</protein>
<evidence type="ECO:0000313" key="3">
    <source>
        <dbReference type="Proteomes" id="UP000604117"/>
    </source>
</evidence>
<sequence length="143" mass="16257">MLCLAAVAAIRVPESPPQQRARGRDLIAWPLVIATAATIALIVIDRLSSTSRTFVIVLILFGGVVVRLILVIRDHNRLAGDLASALREPERLADLDSLTGVHNRRFFRRTLTLEVRRAVRREPVLIDQRPRGYGHRFDRHRER</sequence>
<keyword evidence="3" id="KW-1185">Reference proteome</keyword>
<dbReference type="Proteomes" id="UP000604117">
    <property type="component" value="Unassembled WGS sequence"/>
</dbReference>
<proteinExistence type="predicted"/>